<feature type="domain" description="FAS1" evidence="1">
    <location>
        <begin position="37"/>
        <end position="237"/>
    </location>
</feature>
<accession>A0A1V9G693</accession>
<proteinExistence type="predicted"/>
<sequence length="746" mass="82933">MGKSLQPIILIVISCLLLVNCRKKEWDEYYGRPDNLEAPIYQQLEARGNFKNLLACIDKAGYRNTLGAAGYWTFFAPTDSAFQVYFKENNLSGTDQLDSAACRKIVTYCLVYNAFKLERIGDGQGSTGWLANSAFKRRTAYYTGVYDGADTSGHLIKLIASNRNNNGTTFYVDADNNNKYIPYFVTNFMTAKGLTAADYNYFYPSSTYTGFNVVDAAVVEKDIAAENGVIHVVNKVITALPSIDQYLAGRPEYTEFRALFDKFLIQYALNATVTTNYNNVHGSNASVYTKVFSNSLAYSPNNENFLKTQDNDGQWNTYTMFVPTNTALQHYINNVLLEHYNQVSDLPLNIINDFINAHMFQTAVWPTKFSTTYNFQGEEARFDPASDVVDKKILSNGIFYGTSKVQEANVFSSVYGKAYLDPEYSMMTSLLNQELKYVVSNVKQQFTLFLVSNSVLNAAGYYADPTVDNNINYQWRYTPPGGGASITGSSALVRLLRVLNLHVVPGTDVTNVTGSGVLGSYGGEFIRYENQTVYAAGNVDAGNVANVIATKTAKNGTVHYIDRILDFSETPVSRHLEKLGGTSAAGSAYYNFWQYFKNWSGYNASSGDIVNVASGVFYTFFIPNNAAIVQAVNDGLLPGTGTAPNKVPNFKPVDPAEKFQVEKFIYYHILNKKSVATNGMESGSYETLFKTNAGDATKIFVNNNTINAMILTDMNNRMANVIQGNSNYLSNRCVFHLTDNYLKYTE</sequence>
<dbReference type="OrthoDB" id="659398at2"/>
<dbReference type="RefSeq" id="WP_081162754.1">
    <property type="nucleotide sequence ID" value="NZ_LWBP01000056.1"/>
</dbReference>
<dbReference type="PROSITE" id="PS51257">
    <property type="entry name" value="PROKAR_LIPOPROTEIN"/>
    <property type="match status" value="1"/>
</dbReference>
<evidence type="ECO:0000313" key="2">
    <source>
        <dbReference type="EMBL" id="OQP66159.1"/>
    </source>
</evidence>
<feature type="domain" description="FAS1" evidence="1">
    <location>
        <begin position="411"/>
        <end position="565"/>
    </location>
</feature>
<dbReference type="PANTHER" id="PTHR10900:SF77">
    <property type="entry name" value="FI19380P1"/>
    <property type="match status" value="1"/>
</dbReference>
<dbReference type="Pfam" id="PF02469">
    <property type="entry name" value="Fasciclin"/>
    <property type="match status" value="1"/>
</dbReference>
<dbReference type="InterPro" id="IPR036378">
    <property type="entry name" value="FAS1_dom_sf"/>
</dbReference>
<dbReference type="AlphaFoldDB" id="A0A1V9G693"/>
<organism evidence="2 3">
    <name type="scientific">Niastella populi</name>
    <dbReference type="NCBI Taxonomy" id="550983"/>
    <lineage>
        <taxon>Bacteria</taxon>
        <taxon>Pseudomonadati</taxon>
        <taxon>Bacteroidota</taxon>
        <taxon>Chitinophagia</taxon>
        <taxon>Chitinophagales</taxon>
        <taxon>Chitinophagaceae</taxon>
        <taxon>Niastella</taxon>
    </lineage>
</organism>
<reference evidence="3" key="1">
    <citation type="submission" date="2016-04" db="EMBL/GenBank/DDBJ databases">
        <authorList>
            <person name="Chen L."/>
            <person name="Zhuang W."/>
            <person name="Wang G."/>
        </authorList>
    </citation>
    <scope>NUCLEOTIDE SEQUENCE [LARGE SCALE GENOMIC DNA]</scope>
    <source>
        <strain evidence="3">208</strain>
    </source>
</reference>
<evidence type="ECO:0000313" key="3">
    <source>
        <dbReference type="Proteomes" id="UP000192276"/>
    </source>
</evidence>
<dbReference type="SUPFAM" id="SSF82153">
    <property type="entry name" value="FAS1 domain"/>
    <property type="match status" value="4"/>
</dbReference>
<dbReference type="STRING" id="550983.A4R26_13785"/>
<gene>
    <name evidence="2" type="ORF">A4R26_13785</name>
</gene>
<dbReference type="InterPro" id="IPR000782">
    <property type="entry name" value="FAS1_domain"/>
</dbReference>
<dbReference type="PROSITE" id="PS50213">
    <property type="entry name" value="FAS1"/>
    <property type="match status" value="2"/>
</dbReference>
<dbReference type="Gene3D" id="2.30.180.10">
    <property type="entry name" value="FAS1 domain"/>
    <property type="match status" value="3"/>
</dbReference>
<protein>
    <recommendedName>
        <fullName evidence="1">FAS1 domain-containing protein</fullName>
    </recommendedName>
</protein>
<dbReference type="PANTHER" id="PTHR10900">
    <property type="entry name" value="PERIOSTIN-RELATED"/>
    <property type="match status" value="1"/>
</dbReference>
<evidence type="ECO:0000259" key="1">
    <source>
        <dbReference type="PROSITE" id="PS50213"/>
    </source>
</evidence>
<comment type="caution">
    <text evidence="2">The sequence shown here is derived from an EMBL/GenBank/DDBJ whole genome shotgun (WGS) entry which is preliminary data.</text>
</comment>
<dbReference type="InterPro" id="IPR050904">
    <property type="entry name" value="Adhesion/Biosynth-related"/>
</dbReference>
<dbReference type="Proteomes" id="UP000192276">
    <property type="component" value="Unassembled WGS sequence"/>
</dbReference>
<keyword evidence="3" id="KW-1185">Reference proteome</keyword>
<dbReference type="EMBL" id="LWBP01000056">
    <property type="protein sequence ID" value="OQP66159.1"/>
    <property type="molecule type" value="Genomic_DNA"/>
</dbReference>
<name>A0A1V9G693_9BACT</name>